<comment type="caution">
    <text evidence="1">The sequence shown here is derived from an EMBL/GenBank/DDBJ whole genome shotgun (WGS) entry which is preliminary data.</text>
</comment>
<protein>
    <submittedName>
        <fullName evidence="1">Uncharacterized protein</fullName>
    </submittedName>
</protein>
<reference evidence="1" key="1">
    <citation type="submission" date="2013-01" db="EMBL/GenBank/DDBJ databases">
        <title>Genome assembly of Mariniradius saccharolyticus AK6.</title>
        <authorList>
            <person name="Vaidya B."/>
            <person name="Khatri I."/>
            <person name="Tanuku N.R.S."/>
            <person name="Subramanian S."/>
            <person name="Pinnaka A."/>
        </authorList>
    </citation>
    <scope>NUCLEOTIDE SEQUENCE [LARGE SCALE GENOMIC DNA]</scope>
    <source>
        <strain evidence="1">AK6</strain>
    </source>
</reference>
<dbReference type="Proteomes" id="UP000010953">
    <property type="component" value="Unassembled WGS sequence"/>
</dbReference>
<dbReference type="AlphaFoldDB" id="M7XJ15"/>
<keyword evidence="2" id="KW-1185">Reference proteome</keyword>
<dbReference type="EMBL" id="AMZY02000006">
    <property type="protein sequence ID" value="EMS34548.1"/>
    <property type="molecule type" value="Genomic_DNA"/>
</dbReference>
<dbReference type="STRING" id="1239962.C943_03768"/>
<proteinExistence type="predicted"/>
<evidence type="ECO:0000313" key="2">
    <source>
        <dbReference type="Proteomes" id="UP000010953"/>
    </source>
</evidence>
<name>M7XJ15_9BACT</name>
<sequence>MARFFIAKKTGKIYQPFSHEAVYNYNAFFTCKADQTFTFKSKIYENW</sequence>
<evidence type="ECO:0000313" key="1">
    <source>
        <dbReference type="EMBL" id="EMS34548.1"/>
    </source>
</evidence>
<gene>
    <name evidence="1" type="ORF">C943_03768</name>
</gene>
<dbReference type="InParanoid" id="M7XJ15"/>
<organism evidence="1 2">
    <name type="scientific">Mariniradius saccharolyticus AK6</name>
    <dbReference type="NCBI Taxonomy" id="1239962"/>
    <lineage>
        <taxon>Bacteria</taxon>
        <taxon>Pseudomonadati</taxon>
        <taxon>Bacteroidota</taxon>
        <taxon>Cytophagia</taxon>
        <taxon>Cytophagales</taxon>
        <taxon>Cyclobacteriaceae</taxon>
        <taxon>Mariniradius</taxon>
    </lineage>
</organism>
<accession>M7XJ15</accession>